<protein>
    <submittedName>
        <fullName evidence="1">Uncharacterized protein</fullName>
    </submittedName>
</protein>
<gene>
    <name evidence="1" type="ORF">F6W96_40745</name>
</gene>
<sequence length="62" mass="6305">MGYVSAVDRDAARLLVSRGVLSAAEVEAVVEGQGTYGSGVVGPVEAGVYVRYPRYGLDGSGA</sequence>
<dbReference type="RefSeq" id="WP_167490985.1">
    <property type="nucleotide sequence ID" value="NZ_CP046173.1"/>
</dbReference>
<evidence type="ECO:0000313" key="1">
    <source>
        <dbReference type="EMBL" id="QIS23667.1"/>
    </source>
</evidence>
<dbReference type="EMBL" id="CP046173">
    <property type="protein sequence ID" value="QIS23667.1"/>
    <property type="molecule type" value="Genomic_DNA"/>
</dbReference>
<proteinExistence type="predicted"/>
<evidence type="ECO:0000313" key="2">
    <source>
        <dbReference type="Proteomes" id="UP000500953"/>
    </source>
</evidence>
<dbReference type="Proteomes" id="UP000500953">
    <property type="component" value="Chromosome"/>
</dbReference>
<organism evidence="1 2">
    <name type="scientific">Nocardia terpenica</name>
    <dbReference type="NCBI Taxonomy" id="455432"/>
    <lineage>
        <taxon>Bacteria</taxon>
        <taxon>Bacillati</taxon>
        <taxon>Actinomycetota</taxon>
        <taxon>Actinomycetes</taxon>
        <taxon>Mycobacteriales</taxon>
        <taxon>Nocardiaceae</taxon>
        <taxon>Nocardia</taxon>
    </lineage>
</organism>
<accession>A0A6G9ZE92</accession>
<name>A0A6G9ZE92_9NOCA</name>
<dbReference type="AlphaFoldDB" id="A0A6G9ZE92"/>
<reference evidence="1 2" key="1">
    <citation type="journal article" date="2019" name="ACS Chem. Biol.">
        <title>Identification and Mobilization of a Cryptic Antibiotic Biosynthesis Gene Locus from a Human-Pathogenic Nocardia Isolate.</title>
        <authorList>
            <person name="Herisse M."/>
            <person name="Ishida K."/>
            <person name="Porter J.L."/>
            <person name="Howden B."/>
            <person name="Hertweck C."/>
            <person name="Stinear T.P."/>
            <person name="Pidot S.J."/>
        </authorList>
    </citation>
    <scope>NUCLEOTIDE SEQUENCE [LARGE SCALE GENOMIC DNA]</scope>
    <source>
        <strain evidence="1 2">AUSMDU00012715</strain>
    </source>
</reference>